<proteinExistence type="evidence at transcript level"/>
<name>A9P8M9_POPTR</name>
<protein>
    <submittedName>
        <fullName evidence="1">Uncharacterized protein</fullName>
    </submittedName>
</protein>
<sequence>MKLDRVGLDSKKMRVKWVRLDCKDTFSWRVFGA</sequence>
<dbReference type="AlphaFoldDB" id="A9P8M9"/>
<dbReference type="EMBL" id="EF144491">
    <property type="protein sequence ID" value="ABK92732.1"/>
    <property type="molecule type" value="mRNA"/>
</dbReference>
<reference evidence="1" key="1">
    <citation type="journal article" date="2008" name="BMC Genomics">
        <title>Analysis of 4,664 high-quality sequence-finished poplar full-length cDNA clones and their utility for the discovery of genes responding to insect feeding.</title>
        <authorList>
            <person name="Ralph S.G."/>
            <person name="Chun H.J."/>
            <person name="Cooper D."/>
            <person name="Kirkpatrick R."/>
            <person name="Kolosova N."/>
            <person name="Gunter L."/>
            <person name="Tuskan G.A."/>
            <person name="Douglas C.J."/>
            <person name="Holt R.A."/>
            <person name="Jones S.J."/>
            <person name="Marra M.A."/>
            <person name="Bohlmann J."/>
        </authorList>
    </citation>
    <scope>NUCLEOTIDE SEQUENCE</scope>
    <source>
        <tissue evidence="1">Outer xylem</tissue>
    </source>
</reference>
<organism evidence="1">
    <name type="scientific">Populus trichocarpa</name>
    <name type="common">Western balsam poplar</name>
    <name type="synonym">Populus balsamifera subsp. trichocarpa</name>
    <dbReference type="NCBI Taxonomy" id="3694"/>
    <lineage>
        <taxon>Eukaryota</taxon>
        <taxon>Viridiplantae</taxon>
        <taxon>Streptophyta</taxon>
        <taxon>Embryophyta</taxon>
        <taxon>Tracheophyta</taxon>
        <taxon>Spermatophyta</taxon>
        <taxon>Magnoliopsida</taxon>
        <taxon>eudicotyledons</taxon>
        <taxon>Gunneridae</taxon>
        <taxon>Pentapetalae</taxon>
        <taxon>rosids</taxon>
        <taxon>fabids</taxon>
        <taxon>Malpighiales</taxon>
        <taxon>Salicaceae</taxon>
        <taxon>Saliceae</taxon>
        <taxon>Populus</taxon>
    </lineage>
</organism>
<accession>A9P8M9</accession>
<evidence type="ECO:0000313" key="1">
    <source>
        <dbReference type="EMBL" id="ABK92732.1"/>
    </source>
</evidence>